<dbReference type="Gene3D" id="1.20.120.520">
    <property type="entry name" value="nmb1532 protein domain like"/>
    <property type="match status" value="1"/>
</dbReference>
<sequence>MKRNENLIPLSHEHHHGLVFCHRLKKLNHTDQLTAVRYINDYYENHLRNHFTEEENTLAYLINDEKIKRRFLNDHNIISNIITNINITPSDVIEQGLALSQIINNHIRFEERILFPWLEENLSDKELFGIGNDLNVEVTEIEGHAFEPEFWEN</sequence>
<evidence type="ECO:0000259" key="1">
    <source>
        <dbReference type="Pfam" id="PF01814"/>
    </source>
</evidence>
<dbReference type="EMBL" id="JABAIL010000001">
    <property type="protein sequence ID" value="NLR89877.1"/>
    <property type="molecule type" value="Genomic_DNA"/>
</dbReference>
<accession>A0A7X8SGV7</accession>
<evidence type="ECO:0000313" key="3">
    <source>
        <dbReference type="Proteomes" id="UP000585050"/>
    </source>
</evidence>
<proteinExistence type="predicted"/>
<reference evidence="2 3" key="1">
    <citation type="submission" date="2020-04" db="EMBL/GenBank/DDBJ databases">
        <title>Flammeovirga sp. SR4, a novel species isolated from seawater.</title>
        <authorList>
            <person name="Wang X."/>
        </authorList>
    </citation>
    <scope>NUCLEOTIDE SEQUENCE [LARGE SCALE GENOMIC DNA]</scope>
    <source>
        <strain evidence="2 3">SR4</strain>
    </source>
</reference>
<comment type="caution">
    <text evidence="2">The sequence shown here is derived from an EMBL/GenBank/DDBJ whole genome shotgun (WGS) entry which is preliminary data.</text>
</comment>
<name>A0A7X8SGV7_9BACT</name>
<dbReference type="AlphaFoldDB" id="A0A7X8SGV7"/>
<evidence type="ECO:0000313" key="2">
    <source>
        <dbReference type="EMBL" id="NLR89877.1"/>
    </source>
</evidence>
<dbReference type="RefSeq" id="WP_168880561.1">
    <property type="nucleotide sequence ID" value="NZ_JABAIL010000001.1"/>
</dbReference>
<gene>
    <name evidence="2" type="ORF">HGP29_01610</name>
</gene>
<keyword evidence="3" id="KW-1185">Reference proteome</keyword>
<dbReference type="InterPro" id="IPR012312">
    <property type="entry name" value="Hemerythrin-like"/>
</dbReference>
<organism evidence="2 3">
    <name type="scientific">Flammeovirga agarivorans</name>
    <dbReference type="NCBI Taxonomy" id="2726742"/>
    <lineage>
        <taxon>Bacteria</taxon>
        <taxon>Pseudomonadati</taxon>
        <taxon>Bacteroidota</taxon>
        <taxon>Cytophagia</taxon>
        <taxon>Cytophagales</taxon>
        <taxon>Flammeovirgaceae</taxon>
        <taxon>Flammeovirga</taxon>
    </lineage>
</organism>
<dbReference type="Proteomes" id="UP000585050">
    <property type="component" value="Unassembled WGS sequence"/>
</dbReference>
<feature type="domain" description="Hemerythrin-like" evidence="1">
    <location>
        <begin position="11"/>
        <end position="118"/>
    </location>
</feature>
<dbReference type="Pfam" id="PF01814">
    <property type="entry name" value="Hemerythrin"/>
    <property type="match status" value="1"/>
</dbReference>
<protein>
    <recommendedName>
        <fullName evidence="1">Hemerythrin-like domain-containing protein</fullName>
    </recommendedName>
</protein>